<dbReference type="InterPro" id="IPR002625">
    <property type="entry name" value="Smr_dom"/>
</dbReference>
<dbReference type="PROSITE" id="PS50828">
    <property type="entry name" value="SMR"/>
    <property type="match status" value="1"/>
</dbReference>
<proteinExistence type="predicted"/>
<comment type="caution">
    <text evidence="3">The sequence shown here is derived from an EMBL/GenBank/DDBJ whole genome shotgun (WGS) entry which is preliminary data.</text>
</comment>
<evidence type="ECO:0000313" key="4">
    <source>
        <dbReference type="Proteomes" id="UP000054608"/>
    </source>
</evidence>
<dbReference type="AlphaFoldDB" id="A0A0W0XWM6"/>
<dbReference type="SMART" id="SM00463">
    <property type="entry name" value="SMR"/>
    <property type="match status" value="1"/>
</dbReference>
<reference evidence="3 4" key="1">
    <citation type="submission" date="2015-11" db="EMBL/GenBank/DDBJ databases">
        <title>Genomic analysis of 38 Legionella species identifies large and diverse effector repertoires.</title>
        <authorList>
            <person name="Burstein D."/>
            <person name="Amaro F."/>
            <person name="Zusman T."/>
            <person name="Lifshitz Z."/>
            <person name="Cohen O."/>
            <person name="Gilbert J.A."/>
            <person name="Pupko T."/>
            <person name="Shuman H.A."/>
            <person name="Segal G."/>
        </authorList>
    </citation>
    <scope>NUCLEOTIDE SEQUENCE [LARGE SCALE GENOMIC DNA]</scope>
    <source>
        <strain evidence="3 4">WA-270A-C2</strain>
    </source>
</reference>
<dbReference type="PANTHER" id="PTHR35562:SF2">
    <property type="entry name" value="DNA ENDONUCLEASE SMRA-RELATED"/>
    <property type="match status" value="1"/>
</dbReference>
<evidence type="ECO:0000256" key="1">
    <source>
        <dbReference type="SAM" id="MobiDB-lite"/>
    </source>
</evidence>
<feature type="domain" description="Smr" evidence="2">
    <location>
        <begin position="100"/>
        <end position="180"/>
    </location>
</feature>
<dbReference type="Pfam" id="PF01713">
    <property type="entry name" value="Smr"/>
    <property type="match status" value="1"/>
</dbReference>
<dbReference type="PATRIC" id="fig|458.5.peg.997"/>
<keyword evidence="4" id="KW-1185">Reference proteome</keyword>
<evidence type="ECO:0000313" key="3">
    <source>
        <dbReference type="EMBL" id="KTD48611.1"/>
    </source>
</evidence>
<evidence type="ECO:0000259" key="2">
    <source>
        <dbReference type="PROSITE" id="PS50828"/>
    </source>
</evidence>
<dbReference type="STRING" id="458.Lrub_0962"/>
<protein>
    <submittedName>
        <fullName evidence="3">DNA mismatch repair protein-like protein</fullName>
    </submittedName>
</protein>
<organism evidence="3 4">
    <name type="scientific">Legionella rubrilucens</name>
    <dbReference type="NCBI Taxonomy" id="458"/>
    <lineage>
        <taxon>Bacteria</taxon>
        <taxon>Pseudomonadati</taxon>
        <taxon>Pseudomonadota</taxon>
        <taxon>Gammaproteobacteria</taxon>
        <taxon>Legionellales</taxon>
        <taxon>Legionellaceae</taxon>
        <taxon>Legionella</taxon>
    </lineage>
</organism>
<dbReference type="EMBL" id="LNYT01000007">
    <property type="protein sequence ID" value="KTD48611.1"/>
    <property type="molecule type" value="Genomic_DNA"/>
</dbReference>
<accession>A0A0W0XWM6</accession>
<feature type="region of interest" description="Disordered" evidence="1">
    <location>
        <begin position="18"/>
        <end position="56"/>
    </location>
</feature>
<dbReference type="SUPFAM" id="SSF160443">
    <property type="entry name" value="SMR domain-like"/>
    <property type="match status" value="1"/>
</dbReference>
<dbReference type="Proteomes" id="UP000054608">
    <property type="component" value="Unassembled WGS sequence"/>
</dbReference>
<dbReference type="InterPro" id="IPR036063">
    <property type="entry name" value="Smr_dom_sf"/>
</dbReference>
<name>A0A0W0XWM6_9GAMM</name>
<dbReference type="Gene3D" id="3.30.1370.110">
    <property type="match status" value="1"/>
</dbReference>
<gene>
    <name evidence="3" type="ORF">Lrub_0962</name>
</gene>
<dbReference type="PANTHER" id="PTHR35562">
    <property type="entry name" value="DNA ENDONUCLEASE SMRA-RELATED"/>
    <property type="match status" value="1"/>
</dbReference>
<sequence length="185" mass="20615">MADDGVSDQDKALFRQAMQSVKPLKKGKAKSVSEVIVPQHHTAPPKRTRREMPPPSAISLSSYYTNEVLAHTTLSYTSHGIPAKRFRELKTGAIHWQAKLDLHGLTTEDARETLLAFILRQYEAGHRSILIIHGKGGVHGEAPVLKKLVNHWLKQIPTVLAFHSARPKDGGTGALYVLLKRQRHD</sequence>